<organism evidence="7 8">
    <name type="scientific">Dactylosporangium matsuzakiense</name>
    <dbReference type="NCBI Taxonomy" id="53360"/>
    <lineage>
        <taxon>Bacteria</taxon>
        <taxon>Bacillati</taxon>
        <taxon>Actinomycetota</taxon>
        <taxon>Actinomycetes</taxon>
        <taxon>Micromonosporales</taxon>
        <taxon>Micromonosporaceae</taxon>
        <taxon>Dactylosporangium</taxon>
    </lineage>
</organism>
<comment type="caution">
    <text evidence="7">The sequence shown here is derived from an EMBL/GenBank/DDBJ whole genome shotgun (WGS) entry which is preliminary data.</text>
</comment>
<evidence type="ECO:0000256" key="2">
    <source>
        <dbReference type="ARBA" id="ARBA00022889"/>
    </source>
</evidence>
<reference evidence="7" key="1">
    <citation type="journal article" date="2014" name="Int. J. Syst. Evol. Microbiol.">
        <title>Complete genome sequence of Corynebacterium casei LMG S-19264T (=DSM 44701T), isolated from a smear-ripened cheese.</title>
        <authorList>
            <consortium name="US DOE Joint Genome Institute (JGI-PGF)"/>
            <person name="Walter F."/>
            <person name="Albersmeier A."/>
            <person name="Kalinowski J."/>
            <person name="Ruckert C."/>
        </authorList>
    </citation>
    <scope>NUCLEOTIDE SEQUENCE</scope>
    <source>
        <strain evidence="7">VKM Ac-1321</strain>
    </source>
</reference>
<feature type="chain" id="PRO_5040943203" description="Chaplin domain-containing protein" evidence="5">
    <location>
        <begin position="29"/>
        <end position="199"/>
    </location>
</feature>
<evidence type="ECO:0000313" key="8">
    <source>
        <dbReference type="Proteomes" id="UP001143480"/>
    </source>
</evidence>
<name>A0A9W6NQ57_9ACTN</name>
<keyword evidence="8" id="KW-1185">Reference proteome</keyword>
<evidence type="ECO:0000256" key="5">
    <source>
        <dbReference type="SAM" id="SignalP"/>
    </source>
</evidence>
<gene>
    <name evidence="7" type="ORF">GCM10017581_066780</name>
</gene>
<evidence type="ECO:0000256" key="1">
    <source>
        <dbReference type="ARBA" id="ARBA00022512"/>
    </source>
</evidence>
<evidence type="ECO:0000259" key="6">
    <source>
        <dbReference type="PROSITE" id="PS51884"/>
    </source>
</evidence>
<accession>A0A9W6NQ57</accession>
<reference evidence="7" key="2">
    <citation type="submission" date="2023-01" db="EMBL/GenBank/DDBJ databases">
        <authorList>
            <person name="Sun Q."/>
            <person name="Evtushenko L."/>
        </authorList>
    </citation>
    <scope>NUCLEOTIDE SEQUENCE</scope>
    <source>
        <strain evidence="7">VKM Ac-1321</strain>
    </source>
</reference>
<keyword evidence="5" id="KW-0732">Signal</keyword>
<evidence type="ECO:0000256" key="3">
    <source>
        <dbReference type="ARBA" id="ARBA00023087"/>
    </source>
</evidence>
<keyword evidence="1" id="KW-0964">Secreted</keyword>
<sequence length="199" mass="20266">MKRWLIRSVQVAALAMGGLALTGTAAHADNWSGPNAGFFNGNQSSTTVQTPVNICGNSLAIIGFASANCDGGAVAYNGDGGAYSSAGSNGRGNSNGYRNGNGGGANVNSVSNHHKKKKHHRHNNNGNANAMSYDDRDDYRGRSNGGGGNGGALAYNDNGDWSTGYNAGFGNGNQSSFTYQAPTNVSCNSVALIGFASSC</sequence>
<dbReference type="EMBL" id="BSFP01000051">
    <property type="protein sequence ID" value="GLL04931.1"/>
    <property type="molecule type" value="Genomic_DNA"/>
</dbReference>
<feature type="domain" description="Chaplin" evidence="6">
    <location>
        <begin position="35"/>
        <end position="75"/>
    </location>
</feature>
<dbReference type="InterPro" id="IPR005528">
    <property type="entry name" value="ChpA-H"/>
</dbReference>
<proteinExistence type="predicted"/>
<keyword evidence="2" id="KW-0130">Cell adhesion</keyword>
<evidence type="ECO:0000313" key="7">
    <source>
        <dbReference type="EMBL" id="GLL04931.1"/>
    </source>
</evidence>
<evidence type="ECO:0000256" key="4">
    <source>
        <dbReference type="SAM" id="MobiDB-lite"/>
    </source>
</evidence>
<dbReference type="Proteomes" id="UP001143480">
    <property type="component" value="Unassembled WGS sequence"/>
</dbReference>
<dbReference type="PROSITE" id="PS51884">
    <property type="entry name" value="CHAPLIN"/>
    <property type="match status" value="1"/>
</dbReference>
<dbReference type="Pfam" id="PF03777">
    <property type="entry name" value="ChpA-C"/>
    <property type="match status" value="1"/>
</dbReference>
<keyword evidence="1" id="KW-0134">Cell wall</keyword>
<keyword evidence="3" id="KW-0034">Amyloid</keyword>
<dbReference type="AlphaFoldDB" id="A0A9W6NQ57"/>
<protein>
    <recommendedName>
        <fullName evidence="6">Chaplin domain-containing protein</fullName>
    </recommendedName>
</protein>
<feature type="signal peptide" evidence="5">
    <location>
        <begin position="1"/>
        <end position="28"/>
    </location>
</feature>
<feature type="compositionally biased region" description="Basic residues" evidence="4">
    <location>
        <begin position="112"/>
        <end position="123"/>
    </location>
</feature>
<dbReference type="GO" id="GO:0007155">
    <property type="term" value="P:cell adhesion"/>
    <property type="evidence" value="ECO:0007669"/>
    <property type="project" value="UniProtKB-KW"/>
</dbReference>
<dbReference type="RefSeq" id="WP_261959559.1">
    <property type="nucleotide sequence ID" value="NZ_BAAAXA010000001.1"/>
</dbReference>
<feature type="region of interest" description="Disordered" evidence="4">
    <location>
        <begin position="93"/>
        <end position="144"/>
    </location>
</feature>